<dbReference type="Pfam" id="PF00072">
    <property type="entry name" value="Response_reg"/>
    <property type="match status" value="1"/>
</dbReference>
<evidence type="ECO:0000259" key="2">
    <source>
        <dbReference type="PROSITE" id="PS50110"/>
    </source>
</evidence>
<keyword evidence="5" id="KW-1185">Reference proteome</keyword>
<dbReference type="SUPFAM" id="SSF52172">
    <property type="entry name" value="CheY-like"/>
    <property type="match status" value="1"/>
</dbReference>
<evidence type="ECO:0000259" key="3">
    <source>
        <dbReference type="PROSITE" id="PS50930"/>
    </source>
</evidence>
<organism evidence="4 5">
    <name type="scientific">Chitinophaga horti</name>
    <dbReference type="NCBI Taxonomy" id="2920382"/>
    <lineage>
        <taxon>Bacteria</taxon>
        <taxon>Pseudomonadati</taxon>
        <taxon>Bacteroidota</taxon>
        <taxon>Chitinophagia</taxon>
        <taxon>Chitinophagales</taxon>
        <taxon>Chitinophagaceae</taxon>
        <taxon>Chitinophaga</taxon>
    </lineage>
</organism>
<dbReference type="RefSeq" id="WP_264282635.1">
    <property type="nucleotide sequence ID" value="NZ_CP107006.1"/>
</dbReference>
<sequence>MSIKTVLIIDDEEASRSLIRQYLSAHPTLQILGECENGLEAVKAINLHKPHLVFLDVQMPGLNGFQVLHEISHVPLIIFTTAYDRFAIKAFELNAVDYLLKPYTRQRFDLAVEKARQRTDQHALYELASSLPVRQGTWPTRIFVELPGRLRSLDLHLVLYLKAEKEYTRIHTAQESYLSSQGINAMEKRLDPQRFMRVHRSFIVNIYHIKEVYRDISRTFILLNGGTEISVSRNYINHLKKLIY</sequence>
<dbReference type="GO" id="GO:0003677">
    <property type="term" value="F:DNA binding"/>
    <property type="evidence" value="ECO:0007669"/>
    <property type="project" value="UniProtKB-KW"/>
</dbReference>
<dbReference type="PANTHER" id="PTHR37299">
    <property type="entry name" value="TRANSCRIPTIONAL REGULATOR-RELATED"/>
    <property type="match status" value="1"/>
</dbReference>
<dbReference type="SMART" id="SM00448">
    <property type="entry name" value="REC"/>
    <property type="match status" value="1"/>
</dbReference>
<accession>A0ABY6J619</accession>
<feature type="domain" description="Response regulatory" evidence="2">
    <location>
        <begin position="5"/>
        <end position="116"/>
    </location>
</feature>
<dbReference type="Gene3D" id="2.40.50.1020">
    <property type="entry name" value="LytTr DNA-binding domain"/>
    <property type="match status" value="1"/>
</dbReference>
<dbReference type="EMBL" id="CP107006">
    <property type="protein sequence ID" value="UYQ94801.1"/>
    <property type="molecule type" value="Genomic_DNA"/>
</dbReference>
<keyword evidence="1" id="KW-0597">Phosphoprotein</keyword>
<dbReference type="InterPro" id="IPR011006">
    <property type="entry name" value="CheY-like_superfamily"/>
</dbReference>
<feature type="domain" description="HTH LytTR-type" evidence="3">
    <location>
        <begin position="152"/>
        <end position="244"/>
    </location>
</feature>
<proteinExistence type="predicted"/>
<evidence type="ECO:0000313" key="5">
    <source>
        <dbReference type="Proteomes" id="UP001162741"/>
    </source>
</evidence>
<dbReference type="InterPro" id="IPR046947">
    <property type="entry name" value="LytR-like"/>
</dbReference>
<feature type="modified residue" description="4-aspartylphosphate" evidence="1">
    <location>
        <position position="56"/>
    </location>
</feature>
<name>A0ABY6J619_9BACT</name>
<dbReference type="Pfam" id="PF04397">
    <property type="entry name" value="LytTR"/>
    <property type="match status" value="1"/>
</dbReference>
<dbReference type="InterPro" id="IPR007492">
    <property type="entry name" value="LytTR_DNA-bd_dom"/>
</dbReference>
<protein>
    <submittedName>
        <fullName evidence="4">LytTR family DNA-binding domain-containing protein</fullName>
    </submittedName>
</protein>
<gene>
    <name evidence="4" type="ORF">MKQ68_06815</name>
</gene>
<dbReference type="Proteomes" id="UP001162741">
    <property type="component" value="Chromosome"/>
</dbReference>
<evidence type="ECO:0000313" key="4">
    <source>
        <dbReference type="EMBL" id="UYQ94801.1"/>
    </source>
</evidence>
<reference evidence="4" key="1">
    <citation type="submission" date="2022-10" db="EMBL/GenBank/DDBJ databases">
        <title>Chitinophaga sp. nov., isolated from soil.</title>
        <authorList>
            <person name="Jeon C.O."/>
        </authorList>
    </citation>
    <scope>NUCLEOTIDE SEQUENCE</scope>
    <source>
        <strain evidence="4">R8</strain>
    </source>
</reference>
<dbReference type="SMART" id="SM00850">
    <property type="entry name" value="LytTR"/>
    <property type="match status" value="1"/>
</dbReference>
<dbReference type="PROSITE" id="PS50930">
    <property type="entry name" value="HTH_LYTTR"/>
    <property type="match status" value="1"/>
</dbReference>
<evidence type="ECO:0000256" key="1">
    <source>
        <dbReference type="PROSITE-ProRule" id="PRU00169"/>
    </source>
</evidence>
<dbReference type="PANTHER" id="PTHR37299:SF1">
    <property type="entry name" value="STAGE 0 SPORULATION PROTEIN A HOMOLOG"/>
    <property type="match status" value="1"/>
</dbReference>
<dbReference type="InterPro" id="IPR001789">
    <property type="entry name" value="Sig_transdc_resp-reg_receiver"/>
</dbReference>
<keyword evidence="4" id="KW-0238">DNA-binding</keyword>
<dbReference type="PROSITE" id="PS50110">
    <property type="entry name" value="RESPONSE_REGULATORY"/>
    <property type="match status" value="1"/>
</dbReference>
<dbReference type="Gene3D" id="3.40.50.2300">
    <property type="match status" value="1"/>
</dbReference>